<dbReference type="SUPFAM" id="SSF48264">
    <property type="entry name" value="Cytochrome P450"/>
    <property type="match status" value="1"/>
</dbReference>
<keyword evidence="4" id="KW-1185">Reference proteome</keyword>
<dbReference type="GO" id="GO:0020037">
    <property type="term" value="F:heme binding"/>
    <property type="evidence" value="ECO:0007669"/>
    <property type="project" value="InterPro"/>
</dbReference>
<evidence type="ECO:0000256" key="1">
    <source>
        <dbReference type="ARBA" id="ARBA00010617"/>
    </source>
</evidence>
<comment type="similarity">
    <text evidence="1">Belongs to the cytochrome P450 family.</text>
</comment>
<dbReference type="InterPro" id="IPR002401">
    <property type="entry name" value="Cyt_P450_E_grp-I"/>
</dbReference>
<dbReference type="AlphaFoldDB" id="A0A4P9Z297"/>
<dbReference type="InterPro" id="IPR036396">
    <property type="entry name" value="Cyt_P450_sf"/>
</dbReference>
<evidence type="ECO:0000313" key="3">
    <source>
        <dbReference type="EMBL" id="RKP26506.1"/>
    </source>
</evidence>
<keyword evidence="2" id="KW-0472">Membrane</keyword>
<proteinExistence type="inferred from homology"/>
<dbReference type="GO" id="GO:0005506">
    <property type="term" value="F:iron ion binding"/>
    <property type="evidence" value="ECO:0007669"/>
    <property type="project" value="InterPro"/>
</dbReference>
<sequence>MSLLHRRTSAASFLARLRLRILVPRMTSTLHSLYSAIPWLETTVLLLVAYILVKSPLARVPGPRFSTLNVLWTNFQQLYTEDPAIALDLHKQYGPIVRIGPSEVWVSGVTMIRKILGSYQFSKSFHYEAFRTEGNSLFTTNDPDSHRLQKRLMLPAYTINSLNELEPLIYNVGVRQLVERVGRHADAGDTIDMMDLFQRLAFEIIGEVSFGKSLELFDEKKPQHPIMKWINGATTYSALKMLLIEAVDEDTGASMSNEDLVAQSIMLMVAGTDTTACTLTWTLLLLVEHPECAQRLVKEIQALNLDPASKPSYDVLQSLPYLDAVINESMRVRPIAPHGMPRV</sequence>
<dbReference type="PRINTS" id="PR00463">
    <property type="entry name" value="EP450I"/>
</dbReference>
<protein>
    <submittedName>
        <fullName evidence="3">Cytochrome P450</fullName>
    </submittedName>
</protein>
<gene>
    <name evidence="3" type="ORF">SYNPS1DRAFT_27810</name>
</gene>
<reference evidence="4" key="1">
    <citation type="journal article" date="2018" name="Nat. Microbiol.">
        <title>Leveraging single-cell genomics to expand the fungal tree of life.</title>
        <authorList>
            <person name="Ahrendt S.R."/>
            <person name="Quandt C.A."/>
            <person name="Ciobanu D."/>
            <person name="Clum A."/>
            <person name="Salamov A."/>
            <person name="Andreopoulos B."/>
            <person name="Cheng J.F."/>
            <person name="Woyke T."/>
            <person name="Pelin A."/>
            <person name="Henrissat B."/>
            <person name="Reynolds N.K."/>
            <person name="Benny G.L."/>
            <person name="Smith M.E."/>
            <person name="James T.Y."/>
            <person name="Grigoriev I.V."/>
        </authorList>
    </citation>
    <scope>NUCLEOTIDE SEQUENCE [LARGE SCALE GENOMIC DNA]</scope>
    <source>
        <strain evidence="4">Benny S71-1</strain>
    </source>
</reference>
<dbReference type="GO" id="GO:0016705">
    <property type="term" value="F:oxidoreductase activity, acting on paired donors, with incorporation or reduction of molecular oxygen"/>
    <property type="evidence" value="ECO:0007669"/>
    <property type="project" value="InterPro"/>
</dbReference>
<dbReference type="PANTHER" id="PTHR24305">
    <property type="entry name" value="CYTOCHROME P450"/>
    <property type="match status" value="1"/>
</dbReference>
<dbReference type="EMBL" id="KZ989406">
    <property type="protein sequence ID" value="RKP26506.1"/>
    <property type="molecule type" value="Genomic_DNA"/>
</dbReference>
<feature type="transmembrane region" description="Helical" evidence="2">
    <location>
        <begin position="36"/>
        <end position="53"/>
    </location>
</feature>
<keyword evidence="2" id="KW-0812">Transmembrane</keyword>
<dbReference type="InterPro" id="IPR001128">
    <property type="entry name" value="Cyt_P450"/>
</dbReference>
<evidence type="ECO:0000256" key="2">
    <source>
        <dbReference type="SAM" id="Phobius"/>
    </source>
</evidence>
<dbReference type="Gene3D" id="1.10.630.10">
    <property type="entry name" value="Cytochrome P450"/>
    <property type="match status" value="2"/>
</dbReference>
<dbReference type="PANTHER" id="PTHR24305:SF166">
    <property type="entry name" value="CYTOCHROME P450 12A4, MITOCHONDRIAL-RELATED"/>
    <property type="match status" value="1"/>
</dbReference>
<dbReference type="PRINTS" id="PR00385">
    <property type="entry name" value="P450"/>
</dbReference>
<keyword evidence="2" id="KW-1133">Transmembrane helix</keyword>
<name>A0A4P9Z297_9FUNG</name>
<feature type="non-terminal residue" evidence="3">
    <location>
        <position position="343"/>
    </location>
</feature>
<evidence type="ECO:0000313" key="4">
    <source>
        <dbReference type="Proteomes" id="UP000278143"/>
    </source>
</evidence>
<dbReference type="OrthoDB" id="1470350at2759"/>
<dbReference type="InterPro" id="IPR050121">
    <property type="entry name" value="Cytochrome_P450_monoxygenase"/>
</dbReference>
<dbReference type="Pfam" id="PF00067">
    <property type="entry name" value="p450"/>
    <property type="match status" value="2"/>
</dbReference>
<dbReference type="GO" id="GO:0004497">
    <property type="term" value="F:monooxygenase activity"/>
    <property type="evidence" value="ECO:0007669"/>
    <property type="project" value="InterPro"/>
</dbReference>
<accession>A0A4P9Z297</accession>
<organism evidence="3 4">
    <name type="scientific">Syncephalis pseudoplumigaleata</name>
    <dbReference type="NCBI Taxonomy" id="1712513"/>
    <lineage>
        <taxon>Eukaryota</taxon>
        <taxon>Fungi</taxon>
        <taxon>Fungi incertae sedis</taxon>
        <taxon>Zoopagomycota</taxon>
        <taxon>Zoopagomycotina</taxon>
        <taxon>Zoopagomycetes</taxon>
        <taxon>Zoopagales</taxon>
        <taxon>Piptocephalidaceae</taxon>
        <taxon>Syncephalis</taxon>
    </lineage>
</organism>
<dbReference type="Proteomes" id="UP000278143">
    <property type="component" value="Unassembled WGS sequence"/>
</dbReference>